<gene>
    <name evidence="11" type="primary">jg6845</name>
    <name evidence="11" type="ORF">PAEG_LOCUS22026</name>
</gene>
<protein>
    <submittedName>
        <fullName evidence="11">Jg6845 protein</fullName>
    </submittedName>
</protein>
<comment type="subcellular location">
    <subcellularLocation>
        <location evidence="1">Nucleus</location>
    </subcellularLocation>
</comment>
<dbReference type="Pfam" id="PF00096">
    <property type="entry name" value="zf-C2H2"/>
    <property type="match status" value="2"/>
</dbReference>
<dbReference type="PANTHER" id="PTHR24381:SF393">
    <property type="entry name" value="CHROMATIN-LINKED ADAPTOR FOR MSL PROTEINS, ISOFORM B"/>
    <property type="match status" value="1"/>
</dbReference>
<feature type="binding site" evidence="8">
    <location>
        <position position="107"/>
    </location>
    <ligand>
        <name>Zn(2+)</name>
        <dbReference type="ChEBI" id="CHEBI:29105"/>
    </ligand>
</feature>
<dbReference type="PANTHER" id="PTHR24381">
    <property type="entry name" value="ZINC FINGER PROTEIN"/>
    <property type="match status" value="1"/>
</dbReference>
<dbReference type="Proteomes" id="UP000838756">
    <property type="component" value="Unassembled WGS sequence"/>
</dbReference>
<dbReference type="PROSITE" id="PS51915">
    <property type="entry name" value="ZAD"/>
    <property type="match status" value="1"/>
</dbReference>
<feature type="domain" description="C2H2-type" evidence="9">
    <location>
        <begin position="292"/>
        <end position="319"/>
    </location>
</feature>
<evidence type="ECO:0000259" key="10">
    <source>
        <dbReference type="PROSITE" id="PS51915"/>
    </source>
</evidence>
<dbReference type="SUPFAM" id="SSF57667">
    <property type="entry name" value="beta-beta-alpha zinc fingers"/>
    <property type="match status" value="2"/>
</dbReference>
<feature type="domain" description="C2H2-type" evidence="9">
    <location>
        <begin position="236"/>
        <end position="263"/>
    </location>
</feature>
<dbReference type="GO" id="GO:0000981">
    <property type="term" value="F:DNA-binding transcription factor activity, RNA polymerase II-specific"/>
    <property type="evidence" value="ECO:0007669"/>
    <property type="project" value="TreeGrafter"/>
</dbReference>
<dbReference type="InterPro" id="IPR036236">
    <property type="entry name" value="Znf_C2H2_sf"/>
</dbReference>
<keyword evidence="6" id="KW-0539">Nucleus</keyword>
<dbReference type="InterPro" id="IPR013087">
    <property type="entry name" value="Znf_C2H2_type"/>
</dbReference>
<dbReference type="SUPFAM" id="SSF57716">
    <property type="entry name" value="Glucocorticoid receptor-like (DNA-binding domain)"/>
    <property type="match status" value="1"/>
</dbReference>
<dbReference type="Gene3D" id="3.40.1800.20">
    <property type="match status" value="1"/>
</dbReference>
<dbReference type="GO" id="GO:0008270">
    <property type="term" value="F:zinc ion binding"/>
    <property type="evidence" value="ECO:0007669"/>
    <property type="project" value="UniProtKB-UniRule"/>
</dbReference>
<dbReference type="GO" id="GO:0005634">
    <property type="term" value="C:nucleus"/>
    <property type="evidence" value="ECO:0007669"/>
    <property type="project" value="UniProtKB-SubCell"/>
</dbReference>
<keyword evidence="12" id="KW-1185">Reference proteome</keyword>
<dbReference type="Pfam" id="PF12874">
    <property type="entry name" value="zf-met"/>
    <property type="match status" value="1"/>
</dbReference>
<proteinExistence type="predicted"/>
<dbReference type="Gene3D" id="3.30.160.60">
    <property type="entry name" value="Classic Zinc Finger"/>
    <property type="match status" value="3"/>
</dbReference>
<feature type="domain" description="C2H2-type" evidence="9">
    <location>
        <begin position="264"/>
        <end position="291"/>
    </location>
</feature>
<feature type="binding site" evidence="8">
    <location>
        <position position="58"/>
    </location>
    <ligand>
        <name>Zn(2+)</name>
        <dbReference type="ChEBI" id="CHEBI:29105"/>
    </ligand>
</feature>
<evidence type="ECO:0000256" key="6">
    <source>
        <dbReference type="ARBA" id="ARBA00023242"/>
    </source>
</evidence>
<dbReference type="FunFam" id="3.30.160.60:FF:000425">
    <property type="entry name" value="PLAG1 like zinc finger 1"/>
    <property type="match status" value="1"/>
</dbReference>
<dbReference type="FunFam" id="3.30.160.60:FF:000688">
    <property type="entry name" value="zinc finger protein 197 isoform X1"/>
    <property type="match status" value="1"/>
</dbReference>
<dbReference type="PROSITE" id="PS00028">
    <property type="entry name" value="ZINC_FINGER_C2H2_1"/>
    <property type="match status" value="4"/>
</dbReference>
<keyword evidence="4 7" id="KW-0863">Zinc-finger</keyword>
<dbReference type="AlphaFoldDB" id="A0A8S4S885"/>
<evidence type="ECO:0000259" key="9">
    <source>
        <dbReference type="PROSITE" id="PS50157"/>
    </source>
</evidence>
<keyword evidence="5 8" id="KW-0862">Zinc</keyword>
<dbReference type="EMBL" id="CAKXAJ010026003">
    <property type="protein sequence ID" value="CAH2250113.1"/>
    <property type="molecule type" value="Genomic_DNA"/>
</dbReference>
<dbReference type="GO" id="GO:0000977">
    <property type="term" value="F:RNA polymerase II transcription regulatory region sequence-specific DNA binding"/>
    <property type="evidence" value="ECO:0007669"/>
    <property type="project" value="TreeGrafter"/>
</dbReference>
<dbReference type="OrthoDB" id="654211at2759"/>
<evidence type="ECO:0000256" key="8">
    <source>
        <dbReference type="PROSITE-ProRule" id="PRU01263"/>
    </source>
</evidence>
<reference evidence="11" key="1">
    <citation type="submission" date="2022-03" db="EMBL/GenBank/DDBJ databases">
        <authorList>
            <person name="Lindestad O."/>
        </authorList>
    </citation>
    <scope>NUCLEOTIDE SEQUENCE</scope>
</reference>
<comment type="caution">
    <text evidence="11">The sequence shown here is derived from an EMBL/GenBank/DDBJ whole genome shotgun (WGS) entry which is preliminary data.</text>
</comment>
<evidence type="ECO:0000256" key="7">
    <source>
        <dbReference type="PROSITE-ProRule" id="PRU00042"/>
    </source>
</evidence>
<sequence>MAKYMETHELRQIKQQKHEDYDDGAVDDDVEDDMKLFDLKQRLSLVKPKFEVMDANVCRCCSSEDACVGIYDQKDESGADLMHKLKAVCGVEVDPSDTLPSQICLNCLKELENAYKFRRKCLETDKVFRDQANKVKEETNQNYHPNDSNVTDNGQECIEFEIDTHFDDQPDEVLTTGILTESVKIQKPTIKRERKISKKNKVRKARYDYWKICEICGKNTRNLISHLESHSSDRIYSCEVCGKKFKFKSGLIIHKAAHATTPKKTCEVCGKNFYIMAQYRKHFAFHANERKFGCETCGKRFNSMDILKVHTRSHTDERPFSCSECGKTFRTSGCVSRHRRIVHRNIKVKKVEQKL</sequence>
<accession>A0A8S4S885</accession>
<feature type="domain" description="C2H2-type" evidence="9">
    <location>
        <begin position="320"/>
        <end position="348"/>
    </location>
</feature>
<evidence type="ECO:0000256" key="2">
    <source>
        <dbReference type="ARBA" id="ARBA00022723"/>
    </source>
</evidence>
<evidence type="ECO:0000256" key="4">
    <source>
        <dbReference type="ARBA" id="ARBA00022771"/>
    </source>
</evidence>
<evidence type="ECO:0000313" key="11">
    <source>
        <dbReference type="EMBL" id="CAH2250113.1"/>
    </source>
</evidence>
<name>A0A8S4S885_9NEOP</name>
<feature type="binding site" evidence="8">
    <location>
        <position position="104"/>
    </location>
    <ligand>
        <name>Zn(2+)</name>
        <dbReference type="ChEBI" id="CHEBI:29105"/>
    </ligand>
</feature>
<dbReference type="SMART" id="SM00868">
    <property type="entry name" value="zf-AD"/>
    <property type="match status" value="1"/>
</dbReference>
<dbReference type="SMART" id="SM00355">
    <property type="entry name" value="ZnF_C2H2"/>
    <property type="match status" value="5"/>
</dbReference>
<feature type="domain" description="ZAD" evidence="10">
    <location>
        <begin position="56"/>
        <end position="131"/>
    </location>
</feature>
<organism evidence="11 12">
    <name type="scientific">Pararge aegeria aegeria</name>
    <dbReference type="NCBI Taxonomy" id="348720"/>
    <lineage>
        <taxon>Eukaryota</taxon>
        <taxon>Metazoa</taxon>
        <taxon>Ecdysozoa</taxon>
        <taxon>Arthropoda</taxon>
        <taxon>Hexapoda</taxon>
        <taxon>Insecta</taxon>
        <taxon>Pterygota</taxon>
        <taxon>Neoptera</taxon>
        <taxon>Endopterygota</taxon>
        <taxon>Lepidoptera</taxon>
        <taxon>Glossata</taxon>
        <taxon>Ditrysia</taxon>
        <taxon>Papilionoidea</taxon>
        <taxon>Nymphalidae</taxon>
        <taxon>Satyrinae</taxon>
        <taxon>Satyrini</taxon>
        <taxon>Parargina</taxon>
        <taxon>Pararge</taxon>
    </lineage>
</organism>
<dbReference type="PROSITE" id="PS50157">
    <property type="entry name" value="ZINC_FINGER_C2H2_2"/>
    <property type="match status" value="4"/>
</dbReference>
<evidence type="ECO:0000256" key="1">
    <source>
        <dbReference type="ARBA" id="ARBA00004123"/>
    </source>
</evidence>
<dbReference type="InterPro" id="IPR012934">
    <property type="entry name" value="Znf_AD"/>
</dbReference>
<evidence type="ECO:0000256" key="5">
    <source>
        <dbReference type="ARBA" id="ARBA00022833"/>
    </source>
</evidence>
<keyword evidence="2 8" id="KW-0479">Metal-binding</keyword>
<evidence type="ECO:0000313" key="12">
    <source>
        <dbReference type="Proteomes" id="UP000838756"/>
    </source>
</evidence>
<keyword evidence="3" id="KW-0677">Repeat</keyword>
<evidence type="ECO:0000256" key="3">
    <source>
        <dbReference type="ARBA" id="ARBA00022737"/>
    </source>
</evidence>
<feature type="binding site" evidence="8">
    <location>
        <position position="61"/>
    </location>
    <ligand>
        <name>Zn(2+)</name>
        <dbReference type="ChEBI" id="CHEBI:29105"/>
    </ligand>
</feature>
<dbReference type="Pfam" id="PF07776">
    <property type="entry name" value="zf-AD"/>
    <property type="match status" value="1"/>
</dbReference>
<dbReference type="GO" id="GO:0030674">
    <property type="term" value="F:protein-macromolecule adaptor activity"/>
    <property type="evidence" value="ECO:0007669"/>
    <property type="project" value="UniProtKB-ARBA"/>
</dbReference>